<sequence>MRASSPAGALLAAYVLYASASGASLDLLLPTAASPVSTEMQEQLRQVAQQSLATGPGARAYCAP</sequence>
<comment type="caution">
    <text evidence="2">The sequence shown here is derived from an EMBL/GenBank/DDBJ whole genome shotgun (WGS) entry which is preliminary data.</text>
</comment>
<proteinExistence type="predicted"/>
<dbReference type="AlphaFoldDB" id="A0A840RX00"/>
<protein>
    <submittedName>
        <fullName evidence="2">Uncharacterized protein</fullName>
    </submittedName>
</protein>
<gene>
    <name evidence="2" type="ORF">HNQ51_000530</name>
</gene>
<evidence type="ECO:0000313" key="2">
    <source>
        <dbReference type="EMBL" id="MBB5203237.1"/>
    </source>
</evidence>
<feature type="chain" id="PRO_5032666610" evidence="1">
    <location>
        <begin position="21"/>
        <end position="64"/>
    </location>
</feature>
<keyword evidence="1" id="KW-0732">Signal</keyword>
<feature type="signal peptide" evidence="1">
    <location>
        <begin position="1"/>
        <end position="20"/>
    </location>
</feature>
<evidence type="ECO:0000256" key="1">
    <source>
        <dbReference type="SAM" id="SignalP"/>
    </source>
</evidence>
<organism evidence="2 3">
    <name type="scientific">Inhella inkyongensis</name>
    <dbReference type="NCBI Taxonomy" id="392593"/>
    <lineage>
        <taxon>Bacteria</taxon>
        <taxon>Pseudomonadati</taxon>
        <taxon>Pseudomonadota</taxon>
        <taxon>Betaproteobacteria</taxon>
        <taxon>Burkholderiales</taxon>
        <taxon>Sphaerotilaceae</taxon>
        <taxon>Inhella</taxon>
    </lineage>
</organism>
<dbReference type="Proteomes" id="UP000554837">
    <property type="component" value="Unassembled WGS sequence"/>
</dbReference>
<reference evidence="2 3" key="1">
    <citation type="submission" date="2020-08" db="EMBL/GenBank/DDBJ databases">
        <title>Genomic Encyclopedia of Type Strains, Phase IV (KMG-IV): sequencing the most valuable type-strain genomes for metagenomic binning, comparative biology and taxonomic classification.</title>
        <authorList>
            <person name="Goeker M."/>
        </authorList>
    </citation>
    <scope>NUCLEOTIDE SEQUENCE [LARGE SCALE GENOMIC DNA]</scope>
    <source>
        <strain evidence="2 3">DSM 23958</strain>
    </source>
</reference>
<dbReference type="RefSeq" id="WP_138857694.1">
    <property type="nucleotide sequence ID" value="NZ_CP040709.1"/>
</dbReference>
<keyword evidence="3" id="KW-1185">Reference proteome</keyword>
<name>A0A840RX00_9BURK</name>
<accession>A0A840RX00</accession>
<dbReference type="EMBL" id="JACHHO010000001">
    <property type="protein sequence ID" value="MBB5203237.1"/>
    <property type="molecule type" value="Genomic_DNA"/>
</dbReference>
<evidence type="ECO:0000313" key="3">
    <source>
        <dbReference type="Proteomes" id="UP000554837"/>
    </source>
</evidence>